<sequence length="373" mass="44275">MIAIMTNIQVKVIKRVKLCFRKKIQGFISGISGTKVYNTFIQLQKDKKKQAAKIKRKYSAYVDKHPFQPKSKTIQWNREMYTGVEELKQIILNNHVNQKLGYWLDIQFGYMLRNVENNEITNFYSSENTSFFNDEIPMINNAHHRHPKQRLDRFSSIAKELFEEYYKKSFNNYQGVDEAELESIENYFSIKINIYSTTEKKAILLRHSNKQLSDILNLNLYTDKQINHFFYIKTINILSKTFQCPEFFEEGNYKPTPSVFEKLKVNGILVSKELRFHPYFIFYDVETWLRPNESKSDTKLQYLGTHELLSISLMGSGEEKPEFIPVEGTTTEALNIMIIKMNEIRKKYLHMLYPNYCVFFKHIAKIDDEKIRC</sequence>
<protein>
    <submittedName>
        <fullName evidence="1">Uncharacterized protein</fullName>
    </submittedName>
</protein>
<dbReference type="EMBL" id="GL882879">
    <property type="protein sequence ID" value="EGF84178.1"/>
    <property type="molecule type" value="Genomic_DNA"/>
</dbReference>
<dbReference type="PANTHER" id="PTHR33206">
    <property type="entry name" value="PROTEIN CBG10425"/>
    <property type="match status" value="1"/>
</dbReference>
<dbReference type="HOGENOM" id="CLU_063076_0_0_1"/>
<dbReference type="Proteomes" id="UP000007241">
    <property type="component" value="Unassembled WGS sequence"/>
</dbReference>
<dbReference type="SUPFAM" id="SSF81837">
    <property type="entry name" value="BEACH domain"/>
    <property type="match status" value="1"/>
</dbReference>
<organism evidence="1 2">
    <name type="scientific">Batrachochytrium dendrobatidis (strain JAM81 / FGSC 10211)</name>
    <name type="common">Frog chytrid fungus</name>
    <dbReference type="NCBI Taxonomy" id="684364"/>
    <lineage>
        <taxon>Eukaryota</taxon>
        <taxon>Fungi</taxon>
        <taxon>Fungi incertae sedis</taxon>
        <taxon>Chytridiomycota</taxon>
        <taxon>Chytridiomycota incertae sedis</taxon>
        <taxon>Chytridiomycetes</taxon>
        <taxon>Rhizophydiales</taxon>
        <taxon>Rhizophydiales incertae sedis</taxon>
        <taxon>Batrachochytrium</taxon>
    </lineage>
</organism>
<name>F4NRR7_BATDJ</name>
<evidence type="ECO:0000313" key="1">
    <source>
        <dbReference type="EMBL" id="EGF84178.1"/>
    </source>
</evidence>
<dbReference type="AlphaFoldDB" id="F4NRR7"/>
<evidence type="ECO:0000313" key="2">
    <source>
        <dbReference type="Proteomes" id="UP000007241"/>
    </source>
</evidence>
<gene>
    <name evidence="1" type="ORF">BATDEDRAFT_21987</name>
</gene>
<keyword evidence="2" id="KW-1185">Reference proteome</keyword>
<dbReference type="InterPro" id="IPR036372">
    <property type="entry name" value="BEACH_dom_sf"/>
</dbReference>
<dbReference type="PANTHER" id="PTHR33206:SF1">
    <property type="entry name" value="DNA-DIRECTED DNA POLYMERASE"/>
    <property type="match status" value="1"/>
</dbReference>
<dbReference type="InParanoid" id="F4NRR7"/>
<accession>F4NRR7</accession>
<proteinExistence type="predicted"/>
<reference evidence="1 2" key="1">
    <citation type="submission" date="2009-12" db="EMBL/GenBank/DDBJ databases">
        <title>The draft genome of Batrachochytrium dendrobatidis.</title>
        <authorList>
            <consortium name="US DOE Joint Genome Institute (JGI-PGF)"/>
            <person name="Kuo A."/>
            <person name="Salamov A."/>
            <person name="Schmutz J."/>
            <person name="Lucas S."/>
            <person name="Pitluck S."/>
            <person name="Rosenblum E."/>
            <person name="Stajich J."/>
            <person name="Eisen M."/>
            <person name="Grigoriev I.V."/>
        </authorList>
    </citation>
    <scope>NUCLEOTIDE SEQUENCE [LARGE SCALE GENOMIC DNA]</scope>
    <source>
        <strain evidence="2">JAM81 / FGSC 10211</strain>
    </source>
</reference>
<dbReference type="RefSeq" id="XP_006675436.1">
    <property type="nucleotide sequence ID" value="XM_006675373.1"/>
</dbReference>
<dbReference type="GeneID" id="18237806"/>
<dbReference type="OrthoDB" id="2160826at2759"/>